<reference evidence="1" key="1">
    <citation type="submission" date="2022-10" db="EMBL/GenBank/DDBJ databases">
        <authorList>
            <person name="Aires J."/>
            <person name="Mesa V."/>
        </authorList>
    </citation>
    <scope>NUCLEOTIDE SEQUENCE</scope>
    <source>
        <strain evidence="1">Clostridium neonatale JD116</strain>
    </source>
</reference>
<organism evidence="1 2">
    <name type="scientific">Clostridium neonatale</name>
    <dbReference type="NCBI Taxonomy" id="137838"/>
    <lineage>
        <taxon>Bacteria</taxon>
        <taxon>Bacillati</taxon>
        <taxon>Bacillota</taxon>
        <taxon>Clostridia</taxon>
        <taxon>Eubacteriales</taxon>
        <taxon>Clostridiaceae</taxon>
        <taxon>Clostridium</taxon>
    </lineage>
</organism>
<evidence type="ECO:0000313" key="1">
    <source>
        <dbReference type="EMBL" id="CAI3538243.1"/>
    </source>
</evidence>
<evidence type="ECO:0000313" key="2">
    <source>
        <dbReference type="Proteomes" id="UP001189143"/>
    </source>
</evidence>
<accession>A0AAD1YB31</accession>
<dbReference type="EMBL" id="CAMTCP010000004">
    <property type="protein sequence ID" value="CAI3538243.1"/>
    <property type="molecule type" value="Genomic_DNA"/>
</dbReference>
<sequence length="39" mass="4713">MDTLESGGRVANVVNLRKYRKFNKKHLTKGKKMQPRYRY</sequence>
<comment type="caution">
    <text evidence="1">The sequence shown here is derived from an EMBL/GenBank/DDBJ whole genome shotgun (WGS) entry which is preliminary data.</text>
</comment>
<proteinExistence type="predicted"/>
<name>A0AAD1YB31_9CLOT</name>
<protein>
    <submittedName>
        <fullName evidence="1">Uncharacterized protein</fullName>
    </submittedName>
</protein>
<gene>
    <name evidence="1" type="ORF">CNEO2_1030001</name>
</gene>
<dbReference type="AlphaFoldDB" id="A0AAD1YB31"/>
<dbReference type="Proteomes" id="UP001189143">
    <property type="component" value="Unassembled WGS sequence"/>
</dbReference>